<dbReference type="GO" id="GO:0031956">
    <property type="term" value="F:medium-chain fatty acid-CoA ligase activity"/>
    <property type="evidence" value="ECO:0007669"/>
    <property type="project" value="TreeGrafter"/>
</dbReference>
<dbReference type="InterPro" id="IPR000873">
    <property type="entry name" value="AMP-dep_synth/lig_dom"/>
</dbReference>
<dbReference type="InterPro" id="IPR045851">
    <property type="entry name" value="AMP-bd_C_sf"/>
</dbReference>
<dbReference type="SUPFAM" id="SSF56801">
    <property type="entry name" value="Acetyl-CoA synthetase-like"/>
    <property type="match status" value="1"/>
</dbReference>
<dbReference type="PANTHER" id="PTHR43201:SF5">
    <property type="entry name" value="MEDIUM-CHAIN ACYL-COA LIGASE ACSF2, MITOCHONDRIAL"/>
    <property type="match status" value="1"/>
</dbReference>
<dbReference type="CDD" id="cd04433">
    <property type="entry name" value="AFD_class_I"/>
    <property type="match status" value="1"/>
</dbReference>
<dbReference type="GO" id="GO:0006631">
    <property type="term" value="P:fatty acid metabolic process"/>
    <property type="evidence" value="ECO:0007669"/>
    <property type="project" value="TreeGrafter"/>
</dbReference>
<evidence type="ECO:0000259" key="5">
    <source>
        <dbReference type="Pfam" id="PF13193"/>
    </source>
</evidence>
<dbReference type="Gene3D" id="3.30.300.30">
    <property type="match status" value="1"/>
</dbReference>
<proteinExistence type="inferred from homology"/>
<evidence type="ECO:0000256" key="3">
    <source>
        <dbReference type="SAM" id="Phobius"/>
    </source>
</evidence>
<keyword evidence="2" id="KW-0436">Ligase</keyword>
<dbReference type="Gene3D" id="3.40.50.12780">
    <property type="entry name" value="N-terminal domain of ligase-like"/>
    <property type="match status" value="1"/>
</dbReference>
<dbReference type="Pfam" id="PF00501">
    <property type="entry name" value="AMP-binding"/>
    <property type="match status" value="1"/>
</dbReference>
<gene>
    <name evidence="6" type="ORF">POREN0001_1154</name>
</gene>
<dbReference type="AlphaFoldDB" id="C3J7R3"/>
<dbReference type="InterPro" id="IPR025110">
    <property type="entry name" value="AMP-bd_C"/>
</dbReference>
<organism evidence="6 7">
    <name type="scientific">Porphyromonas endodontalis (strain ATCC 35406 / DSM 24491 / JCM 8526 / CCUG 16442 / BCRC 14492 / NCTC 13058 / HG 370)</name>
    <name type="common">Bacteroides endodontalis</name>
    <dbReference type="NCBI Taxonomy" id="553175"/>
    <lineage>
        <taxon>Bacteria</taxon>
        <taxon>Pseudomonadati</taxon>
        <taxon>Bacteroidota</taxon>
        <taxon>Bacteroidia</taxon>
        <taxon>Bacteroidales</taxon>
        <taxon>Porphyromonadaceae</taxon>
        <taxon>Porphyromonas</taxon>
    </lineage>
</organism>
<feature type="domain" description="AMP-dependent synthetase/ligase" evidence="4">
    <location>
        <begin position="45"/>
        <end position="386"/>
    </location>
</feature>
<dbReference type="InterPro" id="IPR042099">
    <property type="entry name" value="ANL_N_sf"/>
</dbReference>
<dbReference type="PANTHER" id="PTHR43201">
    <property type="entry name" value="ACYL-COA SYNTHETASE"/>
    <property type="match status" value="1"/>
</dbReference>
<dbReference type="RefSeq" id="WP_004332146.1">
    <property type="nucleotide sequence ID" value="NZ_ACNN01000005.1"/>
</dbReference>
<evidence type="ECO:0000313" key="6">
    <source>
        <dbReference type="EMBL" id="EEN83679.1"/>
    </source>
</evidence>
<feature type="domain" description="AMP-binding enzyme C-terminal" evidence="5">
    <location>
        <begin position="429"/>
        <end position="495"/>
    </location>
</feature>
<keyword evidence="3" id="KW-0812">Transmembrane</keyword>
<evidence type="ECO:0000259" key="4">
    <source>
        <dbReference type="Pfam" id="PF00501"/>
    </source>
</evidence>
<keyword evidence="3" id="KW-1133">Transmembrane helix</keyword>
<comment type="caution">
    <text evidence="6">The sequence shown here is derived from an EMBL/GenBank/DDBJ whole genome shotgun (WGS) entry which is preliminary data.</text>
</comment>
<dbReference type="Pfam" id="PF13193">
    <property type="entry name" value="AMP-binding_C"/>
    <property type="match status" value="1"/>
</dbReference>
<keyword evidence="3" id="KW-0472">Membrane</keyword>
<name>C3J7R3_POREA</name>
<keyword evidence="7" id="KW-1185">Reference proteome</keyword>
<evidence type="ECO:0000256" key="2">
    <source>
        <dbReference type="ARBA" id="ARBA00022598"/>
    </source>
</evidence>
<comment type="similarity">
    <text evidence="1">Belongs to the ATP-dependent AMP-binding enzyme family.</text>
</comment>
<dbReference type="Proteomes" id="UP000004295">
    <property type="component" value="Unassembled WGS sequence"/>
</dbReference>
<feature type="transmembrane region" description="Helical" evidence="3">
    <location>
        <begin position="230"/>
        <end position="251"/>
    </location>
</feature>
<sequence length="506" mass="57221">MHQPTYSLSAALRQLHFITPRGIVAWVRAFLRDGVSLMTLLGYAATIYPQREALLYEGQSLTYRQLYQEVLRLAFCFREKAYCKRGGRVALLCRNHLELALLLPALSRLGIGVYLLNTDMSEEQLVRFLVERKYDLLILDEEFRQRYFSDKEPPTTLLTTEELSRMHSEDDGKSHRSLPRIGRGTELSVLTGGSSGSYKSAGRRPSAINFLPPLLALIRSIGIHRGSTTYLALPLFHGFGLATLFVAWVMGKRVWLTRRFRAEEVLEGIERYGVDVLPIVPVMLARMMLLPQAASKMKSLRCIISGGDRLDRKLVAQVHREVAPIIYNLYGTSEAGFFLLATPQTLDAYSEETTLGYPIRGVRCRVRNLDSERVGELWVSSHWAMQARRNSWQATGDRVWCSKEGAYFHRGRVDRMAVCGGENIYPEVVERVIESHPEVIAAQVYTIPHPEFGSVLAARVELSTDSVLTAEVLSSWIKPRLSRAEYPHKIEFAPLSMLSTGKRSSL</sequence>
<protein>
    <submittedName>
        <fullName evidence="6">AMP-binding enzyme</fullName>
    </submittedName>
</protein>
<evidence type="ECO:0000313" key="7">
    <source>
        <dbReference type="Proteomes" id="UP000004295"/>
    </source>
</evidence>
<dbReference type="GeneID" id="93365476"/>
<dbReference type="EMBL" id="ACNN01000005">
    <property type="protein sequence ID" value="EEN83679.1"/>
    <property type="molecule type" value="Genomic_DNA"/>
</dbReference>
<dbReference type="STRING" id="553175.POREN0001_1154"/>
<dbReference type="eggNOG" id="COG0318">
    <property type="taxonomic scope" value="Bacteria"/>
</dbReference>
<reference evidence="6 7" key="1">
    <citation type="submission" date="2009-04" db="EMBL/GenBank/DDBJ databases">
        <authorList>
            <person name="Sebastian Y."/>
            <person name="Madupu R."/>
            <person name="Durkin A.S."/>
            <person name="Torralba M."/>
            <person name="Methe B."/>
            <person name="Sutton G.G."/>
            <person name="Strausberg R.L."/>
            <person name="Nelson K.E."/>
        </authorList>
    </citation>
    <scope>NUCLEOTIDE SEQUENCE [LARGE SCALE GENOMIC DNA]</scope>
    <source>
        <strain evidence="7">ATCC 35406 / BCRC 14492 / JCM 8526 / NCTC 13058 / HG 370</strain>
    </source>
</reference>
<accession>C3J7R3</accession>
<evidence type="ECO:0000256" key="1">
    <source>
        <dbReference type="ARBA" id="ARBA00006432"/>
    </source>
</evidence>